<dbReference type="EC" id="3.5.4.19" evidence="15"/>
<accession>A0ABT9XJY5</accession>
<dbReference type="GO" id="GO:0004635">
    <property type="term" value="F:phosphoribosyl-AMP cyclohydrolase activity"/>
    <property type="evidence" value="ECO:0007669"/>
    <property type="project" value="UniProtKB-EC"/>
</dbReference>
<dbReference type="PANTHER" id="PTHR42945">
    <property type="entry name" value="HISTIDINE BIOSYNTHESIS BIFUNCTIONAL PROTEIN"/>
    <property type="match status" value="1"/>
</dbReference>
<evidence type="ECO:0000313" key="19">
    <source>
        <dbReference type="Proteomes" id="UP001232973"/>
    </source>
</evidence>
<evidence type="ECO:0000256" key="2">
    <source>
        <dbReference type="ARBA" id="ARBA00001460"/>
    </source>
</evidence>
<evidence type="ECO:0000259" key="17">
    <source>
        <dbReference type="Pfam" id="PF01502"/>
    </source>
</evidence>
<dbReference type="CDD" id="cd11534">
    <property type="entry name" value="NTP-PPase_HisIE_like"/>
    <property type="match status" value="1"/>
</dbReference>
<comment type="pathway">
    <text evidence="4 15">Amino-acid biosynthesis; L-histidine biosynthesis; L-histidine from 5-phospho-alpha-D-ribose 1-diphosphate: step 3/9.</text>
</comment>
<evidence type="ECO:0000256" key="3">
    <source>
        <dbReference type="ARBA" id="ARBA00004496"/>
    </source>
</evidence>
<dbReference type="NCBIfam" id="NF000768">
    <property type="entry name" value="PRK00051.1"/>
    <property type="match status" value="1"/>
</dbReference>
<feature type="region of interest" description="Disordered" evidence="16">
    <location>
        <begin position="1"/>
        <end position="23"/>
    </location>
</feature>
<dbReference type="InterPro" id="IPR026660">
    <property type="entry name" value="PRA-CH"/>
</dbReference>
<dbReference type="InterPro" id="IPR008179">
    <property type="entry name" value="HisE"/>
</dbReference>
<dbReference type="EMBL" id="JAUSTP010000013">
    <property type="protein sequence ID" value="MDQ0190036.1"/>
    <property type="molecule type" value="Genomic_DNA"/>
</dbReference>
<organism evidence="18 19">
    <name type="scientific">Alicyclobacillus cycloheptanicus</name>
    <dbReference type="NCBI Taxonomy" id="1457"/>
    <lineage>
        <taxon>Bacteria</taxon>
        <taxon>Bacillati</taxon>
        <taxon>Bacillota</taxon>
        <taxon>Bacilli</taxon>
        <taxon>Bacillales</taxon>
        <taxon>Alicyclobacillaceae</taxon>
        <taxon>Alicyclobacillus</taxon>
    </lineage>
</organism>
<dbReference type="InterPro" id="IPR021130">
    <property type="entry name" value="PRib-ATP_PPHydrolase-like"/>
</dbReference>
<comment type="similarity">
    <text evidence="6 15">In the C-terminal section; belongs to the PRA-PH family.</text>
</comment>
<sequence>MERITRQTANGMQQAADHPGARSPLETVPLEVVRYDAATGLVPVVVQDIEDGTVLMVAYANREALKRTLGTGQAWFWSRSRQAYWRKGATSGNVLQVCDVRVDCDGDTVLYLVNAAGPACHTGARSCFFRQVPFPEAAKASALAHEPAVHGPGADAASRSVAVDDPGLAASERGAGVDPDAAGGGNREAVPADAGRADAAEAGPSLASLEGLWSVIAQRFEQRPKGAYTTYLFEQGIDKIAKKVGEEAVEVVIAAKNACTEAGANTAASASAGRRELQNESADLLYHLLVLWKAAGVSPAEVDQVLAARHTKP</sequence>
<name>A0ABT9XJY5_9BACL</name>
<keyword evidence="8 15" id="KW-0963">Cytoplasm</keyword>
<gene>
    <name evidence="15" type="primary">hisI</name>
    <name evidence="15" type="synonym">hisIE</name>
    <name evidence="18" type="ORF">J2S03_001899</name>
</gene>
<evidence type="ECO:0000256" key="14">
    <source>
        <dbReference type="ARBA" id="ARBA00023268"/>
    </source>
</evidence>
<evidence type="ECO:0000256" key="6">
    <source>
        <dbReference type="ARBA" id="ARBA00007731"/>
    </source>
</evidence>
<feature type="domain" description="Phosphoribosyl-AMP cyclohydrolase" evidence="17">
    <location>
        <begin position="56"/>
        <end position="129"/>
    </location>
</feature>
<dbReference type="GO" id="GO:0004636">
    <property type="term" value="F:phosphoribosyl-ATP diphosphatase activity"/>
    <property type="evidence" value="ECO:0007669"/>
    <property type="project" value="UniProtKB-EC"/>
</dbReference>
<dbReference type="SUPFAM" id="SSF141734">
    <property type="entry name" value="HisI-like"/>
    <property type="match status" value="1"/>
</dbReference>
<evidence type="ECO:0000256" key="9">
    <source>
        <dbReference type="ARBA" id="ARBA00022605"/>
    </source>
</evidence>
<dbReference type="InterPro" id="IPR023019">
    <property type="entry name" value="His_synth_HisIE"/>
</dbReference>
<evidence type="ECO:0000256" key="12">
    <source>
        <dbReference type="ARBA" id="ARBA00022840"/>
    </source>
</evidence>
<comment type="catalytic activity">
    <reaction evidence="2 15">
        <text>1-(5-phospho-beta-D-ribosyl)-ATP + H2O = 1-(5-phospho-beta-D-ribosyl)-5'-AMP + diphosphate + H(+)</text>
        <dbReference type="Rhea" id="RHEA:22828"/>
        <dbReference type="ChEBI" id="CHEBI:15377"/>
        <dbReference type="ChEBI" id="CHEBI:15378"/>
        <dbReference type="ChEBI" id="CHEBI:33019"/>
        <dbReference type="ChEBI" id="CHEBI:59457"/>
        <dbReference type="ChEBI" id="CHEBI:73183"/>
        <dbReference type="EC" id="3.6.1.31"/>
    </reaction>
</comment>
<evidence type="ECO:0000256" key="5">
    <source>
        <dbReference type="ARBA" id="ARBA00005204"/>
    </source>
</evidence>
<keyword evidence="12 15" id="KW-0067">ATP-binding</keyword>
<dbReference type="HAMAP" id="MF_01020">
    <property type="entry name" value="HisE"/>
    <property type="match status" value="1"/>
</dbReference>
<feature type="region of interest" description="Disordered" evidence="16">
    <location>
        <begin position="169"/>
        <end position="197"/>
    </location>
</feature>
<comment type="caution">
    <text evidence="18">The sequence shown here is derived from an EMBL/GenBank/DDBJ whole genome shotgun (WGS) entry which is preliminary data.</text>
</comment>
<keyword evidence="11 15" id="KW-0378">Hydrolase</keyword>
<dbReference type="InterPro" id="IPR002496">
    <property type="entry name" value="PRib_AMP_CycHydrolase_dom"/>
</dbReference>
<dbReference type="PANTHER" id="PTHR42945:SF1">
    <property type="entry name" value="HISTIDINE BIOSYNTHESIS BIFUNCTIONAL PROTEIN HIS7"/>
    <property type="match status" value="1"/>
</dbReference>
<protein>
    <recommendedName>
        <fullName evidence="15">Histidine biosynthesis bifunctional protein HisIE</fullName>
    </recommendedName>
    <domain>
        <recommendedName>
            <fullName evidence="15">Phosphoribosyl-AMP cyclohydrolase</fullName>
            <shortName evidence="15">PRA-CH</shortName>
            <ecNumber evidence="15">3.5.4.19</ecNumber>
        </recommendedName>
    </domain>
    <domain>
        <recommendedName>
            <fullName evidence="15">Phosphoribosyl-ATP pyrophosphatase</fullName>
            <shortName evidence="15">PRA-PH</shortName>
            <ecNumber evidence="15">3.6.1.31</ecNumber>
        </recommendedName>
    </domain>
</protein>
<dbReference type="Pfam" id="PF01502">
    <property type="entry name" value="PRA-CH"/>
    <property type="match status" value="1"/>
</dbReference>
<proteinExistence type="inferred from homology"/>
<keyword evidence="13 15" id="KW-0368">Histidine biosynthesis</keyword>
<dbReference type="EC" id="3.6.1.31" evidence="15"/>
<reference evidence="18 19" key="1">
    <citation type="submission" date="2023-07" db="EMBL/GenBank/DDBJ databases">
        <title>Genomic Encyclopedia of Type Strains, Phase IV (KMG-IV): sequencing the most valuable type-strain genomes for metagenomic binning, comparative biology and taxonomic classification.</title>
        <authorList>
            <person name="Goeker M."/>
        </authorList>
    </citation>
    <scope>NUCLEOTIDE SEQUENCE [LARGE SCALE GENOMIC DNA]</scope>
    <source>
        <strain evidence="18 19">DSM 4006</strain>
    </source>
</reference>
<evidence type="ECO:0000256" key="13">
    <source>
        <dbReference type="ARBA" id="ARBA00023102"/>
    </source>
</evidence>
<dbReference type="Proteomes" id="UP001232973">
    <property type="component" value="Unassembled WGS sequence"/>
</dbReference>
<dbReference type="Gene3D" id="3.10.20.810">
    <property type="entry name" value="Phosphoribosyl-AMP cyclohydrolase"/>
    <property type="match status" value="1"/>
</dbReference>
<evidence type="ECO:0000256" key="4">
    <source>
        <dbReference type="ARBA" id="ARBA00005169"/>
    </source>
</evidence>
<keyword evidence="9 15" id="KW-0028">Amino-acid biosynthesis</keyword>
<keyword evidence="10 15" id="KW-0547">Nucleotide-binding</keyword>
<evidence type="ECO:0000256" key="10">
    <source>
        <dbReference type="ARBA" id="ARBA00022741"/>
    </source>
</evidence>
<dbReference type="Gene3D" id="1.10.287.1080">
    <property type="entry name" value="MazG-like"/>
    <property type="match status" value="1"/>
</dbReference>
<dbReference type="HAMAP" id="MF_01019">
    <property type="entry name" value="HisIE"/>
    <property type="match status" value="1"/>
</dbReference>
<dbReference type="HAMAP" id="MF_01021">
    <property type="entry name" value="HisI"/>
    <property type="match status" value="1"/>
</dbReference>
<dbReference type="RefSeq" id="WP_274454707.1">
    <property type="nucleotide sequence ID" value="NZ_CP067097.1"/>
</dbReference>
<evidence type="ECO:0000256" key="8">
    <source>
        <dbReference type="ARBA" id="ARBA00022490"/>
    </source>
</evidence>
<keyword evidence="14 15" id="KW-0511">Multifunctional enzyme</keyword>
<evidence type="ECO:0000256" key="1">
    <source>
        <dbReference type="ARBA" id="ARBA00000024"/>
    </source>
</evidence>
<comment type="similarity">
    <text evidence="7 15">In the N-terminal section; belongs to the PRA-CH family.</text>
</comment>
<comment type="catalytic activity">
    <reaction evidence="1 15">
        <text>1-(5-phospho-beta-D-ribosyl)-5'-AMP + H2O = 1-(5-phospho-beta-D-ribosyl)-5-[(5-phospho-beta-D-ribosylamino)methylideneamino]imidazole-4-carboxamide</text>
        <dbReference type="Rhea" id="RHEA:20049"/>
        <dbReference type="ChEBI" id="CHEBI:15377"/>
        <dbReference type="ChEBI" id="CHEBI:58435"/>
        <dbReference type="ChEBI" id="CHEBI:59457"/>
        <dbReference type="EC" id="3.5.4.19"/>
    </reaction>
</comment>
<keyword evidence="19" id="KW-1185">Reference proteome</keyword>
<evidence type="ECO:0000256" key="7">
    <source>
        <dbReference type="ARBA" id="ARBA00008299"/>
    </source>
</evidence>
<dbReference type="SUPFAM" id="SSF101386">
    <property type="entry name" value="all-alpha NTP pyrophosphatases"/>
    <property type="match status" value="1"/>
</dbReference>
<comment type="subcellular location">
    <subcellularLocation>
        <location evidence="3 15">Cytoplasm</location>
    </subcellularLocation>
</comment>
<dbReference type="NCBIfam" id="TIGR03188">
    <property type="entry name" value="histidine_hisI"/>
    <property type="match status" value="1"/>
</dbReference>
<dbReference type="InterPro" id="IPR038019">
    <property type="entry name" value="PRib_AMP_CycHydrolase_sf"/>
</dbReference>
<feature type="compositionally biased region" description="Polar residues" evidence="16">
    <location>
        <begin position="1"/>
        <end position="13"/>
    </location>
</feature>
<dbReference type="Pfam" id="PF01503">
    <property type="entry name" value="PRA-PH"/>
    <property type="match status" value="1"/>
</dbReference>
<comment type="pathway">
    <text evidence="5 15">Amino-acid biosynthesis; L-histidine biosynthesis; L-histidine from 5-phospho-alpha-D-ribose 1-diphosphate: step 2/9.</text>
</comment>
<feature type="region of interest" description="Phosphoribosyl-AMP cyclohydrolase" evidence="15">
    <location>
        <begin position="1"/>
        <end position="208"/>
    </location>
</feature>
<evidence type="ECO:0000256" key="11">
    <source>
        <dbReference type="ARBA" id="ARBA00022801"/>
    </source>
</evidence>
<evidence type="ECO:0000313" key="18">
    <source>
        <dbReference type="EMBL" id="MDQ0190036.1"/>
    </source>
</evidence>
<evidence type="ECO:0000256" key="16">
    <source>
        <dbReference type="SAM" id="MobiDB-lite"/>
    </source>
</evidence>
<evidence type="ECO:0000256" key="15">
    <source>
        <dbReference type="HAMAP-Rule" id="MF_01019"/>
    </source>
</evidence>
<feature type="region of interest" description="Phosphoribosyl-ATP pyrophosphohydrolase" evidence="15">
    <location>
        <begin position="209"/>
        <end position="313"/>
    </location>
</feature>